<reference evidence="2" key="1">
    <citation type="submission" date="2023-01" db="EMBL/GenBank/DDBJ databases">
        <title>Metagenome sequencing of chrysophaentin producing Chrysophaeum taylorii.</title>
        <authorList>
            <person name="Davison J."/>
            <person name="Bewley C."/>
        </authorList>
    </citation>
    <scope>NUCLEOTIDE SEQUENCE</scope>
    <source>
        <strain evidence="2">NIES-1699</strain>
    </source>
</reference>
<evidence type="ECO:0000256" key="1">
    <source>
        <dbReference type="SAM" id="SignalP"/>
    </source>
</evidence>
<dbReference type="AlphaFoldDB" id="A0AAD7UFE6"/>
<evidence type="ECO:0000313" key="2">
    <source>
        <dbReference type="EMBL" id="KAJ8603082.1"/>
    </source>
</evidence>
<name>A0AAD7UFE6_9STRA</name>
<dbReference type="Proteomes" id="UP001230188">
    <property type="component" value="Unassembled WGS sequence"/>
</dbReference>
<dbReference type="EMBL" id="JAQMWT010000361">
    <property type="protein sequence ID" value="KAJ8603082.1"/>
    <property type="molecule type" value="Genomic_DNA"/>
</dbReference>
<comment type="caution">
    <text evidence="2">The sequence shown here is derived from an EMBL/GenBank/DDBJ whole genome shotgun (WGS) entry which is preliminary data.</text>
</comment>
<accession>A0AAD7UFE6</accession>
<keyword evidence="3" id="KW-1185">Reference proteome</keyword>
<gene>
    <name evidence="2" type="ORF">CTAYLR_006685</name>
</gene>
<feature type="signal peptide" evidence="1">
    <location>
        <begin position="1"/>
        <end position="16"/>
    </location>
</feature>
<organism evidence="2 3">
    <name type="scientific">Chrysophaeum taylorii</name>
    <dbReference type="NCBI Taxonomy" id="2483200"/>
    <lineage>
        <taxon>Eukaryota</taxon>
        <taxon>Sar</taxon>
        <taxon>Stramenopiles</taxon>
        <taxon>Ochrophyta</taxon>
        <taxon>Pelagophyceae</taxon>
        <taxon>Pelagomonadales</taxon>
        <taxon>Pelagomonadaceae</taxon>
        <taxon>Chrysophaeum</taxon>
    </lineage>
</organism>
<feature type="chain" id="PRO_5042200115" evidence="1">
    <location>
        <begin position="17"/>
        <end position="190"/>
    </location>
</feature>
<proteinExistence type="predicted"/>
<keyword evidence="1" id="KW-0732">Signal</keyword>
<evidence type="ECO:0000313" key="3">
    <source>
        <dbReference type="Proteomes" id="UP001230188"/>
    </source>
</evidence>
<sequence>MCLVTLLLASSSRCLAVQLSPQLAQARAALAQALVDAPPAVGRRELLGGSAAALALARVAAVDASGGATAGGAYLLRAKERYNARVVAGAKDFRALKASVDGGDATAMTDFFAGDSFEDLCAAGFLLSNAFRINSTQNPDKIFQVQKFKAFKKEADTVTAALKKKKIPDATAAYARASAALDDYMNAVGL</sequence>
<protein>
    <submittedName>
        <fullName evidence="2">Uncharacterized protein</fullName>
    </submittedName>
</protein>